<dbReference type="PROSITE" id="PS50011">
    <property type="entry name" value="PROTEIN_KINASE_DOM"/>
    <property type="match status" value="1"/>
</dbReference>
<dbReference type="FunFam" id="3.30.200.20:FF:000131">
    <property type="entry name" value="Dual specificity protein kinase TTK"/>
    <property type="match status" value="1"/>
</dbReference>
<evidence type="ECO:0000256" key="1">
    <source>
        <dbReference type="ARBA" id="ARBA00022527"/>
    </source>
</evidence>
<dbReference type="GO" id="GO:0000776">
    <property type="term" value="C:kinetochore"/>
    <property type="evidence" value="ECO:0007669"/>
    <property type="project" value="TreeGrafter"/>
</dbReference>
<dbReference type="GO" id="GO:0098813">
    <property type="term" value="P:nuclear chromosome segregation"/>
    <property type="evidence" value="ECO:0007669"/>
    <property type="project" value="UniProtKB-ARBA"/>
</dbReference>
<protein>
    <recommendedName>
        <fullName evidence="8">Protein kinase domain-containing protein</fullName>
    </recommendedName>
</protein>
<name>A0AAW2I369_9NEOP</name>
<dbReference type="PANTHER" id="PTHR22974:SF21">
    <property type="entry name" value="DUAL SPECIFICITY PROTEIN KINASE TTK"/>
    <property type="match status" value="1"/>
</dbReference>
<dbReference type="GO" id="GO:0007094">
    <property type="term" value="P:mitotic spindle assembly checkpoint signaling"/>
    <property type="evidence" value="ECO:0007669"/>
    <property type="project" value="TreeGrafter"/>
</dbReference>
<dbReference type="Gene3D" id="3.30.200.20">
    <property type="entry name" value="Phosphorylase Kinase, domain 1"/>
    <property type="match status" value="1"/>
</dbReference>
<dbReference type="InterPro" id="IPR017441">
    <property type="entry name" value="Protein_kinase_ATP_BS"/>
</dbReference>
<dbReference type="EMBL" id="JARGDH010000002">
    <property type="protein sequence ID" value="KAL0276497.1"/>
    <property type="molecule type" value="Genomic_DNA"/>
</dbReference>
<keyword evidence="2" id="KW-0808">Transferase</keyword>
<dbReference type="AlphaFoldDB" id="A0AAW2I369"/>
<dbReference type="GO" id="GO:0004712">
    <property type="term" value="F:protein serine/threonine/tyrosine kinase activity"/>
    <property type="evidence" value="ECO:0007669"/>
    <property type="project" value="TreeGrafter"/>
</dbReference>
<keyword evidence="1" id="KW-0723">Serine/threonine-protein kinase</keyword>
<dbReference type="Pfam" id="PF00069">
    <property type="entry name" value="Pkinase"/>
    <property type="match status" value="1"/>
</dbReference>
<dbReference type="Gene3D" id="1.10.510.10">
    <property type="entry name" value="Transferase(Phosphotransferase) domain 1"/>
    <property type="match status" value="1"/>
</dbReference>
<dbReference type="InterPro" id="IPR008271">
    <property type="entry name" value="Ser/Thr_kinase_AS"/>
</dbReference>
<keyword evidence="5 6" id="KW-0067">ATP-binding</keyword>
<dbReference type="PROSITE" id="PS00108">
    <property type="entry name" value="PROTEIN_KINASE_ST"/>
    <property type="match status" value="1"/>
</dbReference>
<feature type="compositionally biased region" description="Polar residues" evidence="7">
    <location>
        <begin position="139"/>
        <end position="158"/>
    </location>
</feature>
<keyword evidence="4" id="KW-0418">Kinase</keyword>
<feature type="binding site" evidence="6">
    <location>
        <position position="245"/>
    </location>
    <ligand>
        <name>ATP</name>
        <dbReference type="ChEBI" id="CHEBI:30616"/>
    </ligand>
</feature>
<comment type="caution">
    <text evidence="9">The sequence shown here is derived from an EMBL/GenBank/DDBJ whole genome shotgun (WGS) entry which is preliminary data.</text>
</comment>
<sequence length="523" mass="59161">MPLNLCFKSNTVPNMNTQFESSENSPELSEGNQCKTESGKQILCTLPNVQSNNKDFIVSKKNCENGKSTNKQQAERKKDENDGVNKVNGISSSHSNYNRTPMKEVNYLESNILPERKKASLGSDQIFSGLEKTPKYTPIKQSLNSVNESPKVQEINNRNIEKKSEQSNDMYNSDQLEKSNQKPKQAETKDQARFAVPAVPEKVINKGKRIVVNGKSYQILAPLGKGGSSNVYLVLDANNELLAVKCVKLSGVAEKVKNDYLNEIQHLLKMQHSKHVIRLFDHQYVATHKLLFAVMEKGDTDLSRFLKDKAASEEGITPELIMYYWNEMLLAVKSIHDNNIIHRDLKPANFLLVSGRLKLIDFGIASSIQNEQTSILMDTQSGTFNYMSPEALLDLGSGNEVVLKIGRKSDVWSLGCILYYFLYRKTPYQDLVKPLQKMKAITDANYKIKFPKLPGIPDILIESCKKCLVHDRKKRASIEELLELKNRPLLTLSQVLSKLKLQLTEDEYAKAERALSQELEEEV</sequence>
<proteinExistence type="predicted"/>
<feature type="region of interest" description="Disordered" evidence="7">
    <location>
        <begin position="61"/>
        <end position="102"/>
    </location>
</feature>
<dbReference type="InterPro" id="IPR027084">
    <property type="entry name" value="Mps1_cat"/>
</dbReference>
<evidence type="ECO:0000256" key="4">
    <source>
        <dbReference type="ARBA" id="ARBA00022777"/>
    </source>
</evidence>
<feature type="compositionally biased region" description="Polar residues" evidence="7">
    <location>
        <begin position="88"/>
        <end position="99"/>
    </location>
</feature>
<feature type="compositionally biased region" description="Basic and acidic residues" evidence="7">
    <location>
        <begin position="73"/>
        <end position="83"/>
    </location>
</feature>
<dbReference type="GO" id="GO:0005524">
    <property type="term" value="F:ATP binding"/>
    <property type="evidence" value="ECO:0007669"/>
    <property type="project" value="UniProtKB-UniRule"/>
</dbReference>
<organism evidence="9">
    <name type="scientific">Menopon gallinae</name>
    <name type="common">poultry shaft louse</name>
    <dbReference type="NCBI Taxonomy" id="328185"/>
    <lineage>
        <taxon>Eukaryota</taxon>
        <taxon>Metazoa</taxon>
        <taxon>Ecdysozoa</taxon>
        <taxon>Arthropoda</taxon>
        <taxon>Hexapoda</taxon>
        <taxon>Insecta</taxon>
        <taxon>Pterygota</taxon>
        <taxon>Neoptera</taxon>
        <taxon>Paraneoptera</taxon>
        <taxon>Psocodea</taxon>
        <taxon>Troctomorpha</taxon>
        <taxon>Phthiraptera</taxon>
        <taxon>Amblycera</taxon>
        <taxon>Menoponidae</taxon>
        <taxon>Menopon</taxon>
    </lineage>
</organism>
<evidence type="ECO:0000256" key="3">
    <source>
        <dbReference type="ARBA" id="ARBA00022741"/>
    </source>
</evidence>
<dbReference type="InterPro" id="IPR011009">
    <property type="entry name" value="Kinase-like_dom_sf"/>
</dbReference>
<evidence type="ECO:0000256" key="5">
    <source>
        <dbReference type="ARBA" id="ARBA00022840"/>
    </source>
</evidence>
<keyword evidence="3 6" id="KW-0547">Nucleotide-binding</keyword>
<dbReference type="GO" id="GO:0033316">
    <property type="term" value="P:meiotic spindle assembly checkpoint signaling"/>
    <property type="evidence" value="ECO:0007669"/>
    <property type="project" value="TreeGrafter"/>
</dbReference>
<dbReference type="GO" id="GO:0004674">
    <property type="term" value="F:protein serine/threonine kinase activity"/>
    <property type="evidence" value="ECO:0007669"/>
    <property type="project" value="UniProtKB-KW"/>
</dbReference>
<dbReference type="SUPFAM" id="SSF56112">
    <property type="entry name" value="Protein kinase-like (PK-like)"/>
    <property type="match status" value="1"/>
</dbReference>
<dbReference type="GO" id="GO:0034501">
    <property type="term" value="P:protein localization to kinetochore"/>
    <property type="evidence" value="ECO:0007669"/>
    <property type="project" value="TreeGrafter"/>
</dbReference>
<dbReference type="PROSITE" id="PS00107">
    <property type="entry name" value="PROTEIN_KINASE_ATP"/>
    <property type="match status" value="1"/>
</dbReference>
<accession>A0AAW2I369</accession>
<gene>
    <name evidence="9" type="ORF">PYX00_004055</name>
</gene>
<evidence type="ECO:0000256" key="2">
    <source>
        <dbReference type="ARBA" id="ARBA00022679"/>
    </source>
</evidence>
<evidence type="ECO:0000256" key="7">
    <source>
        <dbReference type="SAM" id="MobiDB-lite"/>
    </source>
</evidence>
<dbReference type="GO" id="GO:0005634">
    <property type="term" value="C:nucleus"/>
    <property type="evidence" value="ECO:0007669"/>
    <property type="project" value="TreeGrafter"/>
</dbReference>
<dbReference type="CDD" id="cd14131">
    <property type="entry name" value="PKc_Mps1"/>
    <property type="match status" value="1"/>
</dbReference>
<feature type="region of interest" description="Disordered" evidence="7">
    <location>
        <begin position="138"/>
        <end position="190"/>
    </location>
</feature>
<feature type="domain" description="Protein kinase" evidence="8">
    <location>
        <begin position="217"/>
        <end position="490"/>
    </location>
</feature>
<reference evidence="9" key="1">
    <citation type="journal article" date="2024" name="Gigascience">
        <title>Chromosome-level genome of the poultry shaft louse Menopon gallinae provides insight into the host-switching and adaptive evolution of parasitic lice.</title>
        <authorList>
            <person name="Xu Y."/>
            <person name="Ma L."/>
            <person name="Liu S."/>
            <person name="Liang Y."/>
            <person name="Liu Q."/>
            <person name="He Z."/>
            <person name="Tian L."/>
            <person name="Duan Y."/>
            <person name="Cai W."/>
            <person name="Li H."/>
            <person name="Song F."/>
        </authorList>
    </citation>
    <scope>NUCLEOTIDE SEQUENCE</scope>
    <source>
        <strain evidence="9">Cailab_2023a</strain>
    </source>
</reference>
<feature type="region of interest" description="Disordered" evidence="7">
    <location>
        <begin position="10"/>
        <end position="34"/>
    </location>
</feature>
<evidence type="ECO:0000259" key="8">
    <source>
        <dbReference type="PROSITE" id="PS50011"/>
    </source>
</evidence>
<evidence type="ECO:0000313" key="9">
    <source>
        <dbReference type="EMBL" id="KAL0276497.1"/>
    </source>
</evidence>
<dbReference type="InterPro" id="IPR000719">
    <property type="entry name" value="Prot_kinase_dom"/>
</dbReference>
<feature type="compositionally biased region" description="Basic and acidic residues" evidence="7">
    <location>
        <begin position="175"/>
        <end position="190"/>
    </location>
</feature>
<dbReference type="PANTHER" id="PTHR22974">
    <property type="entry name" value="MIXED LINEAGE PROTEIN KINASE"/>
    <property type="match status" value="1"/>
</dbReference>
<evidence type="ECO:0000256" key="6">
    <source>
        <dbReference type="PROSITE-ProRule" id="PRU10141"/>
    </source>
</evidence>
<dbReference type="SMART" id="SM00220">
    <property type="entry name" value="S_TKc"/>
    <property type="match status" value="1"/>
</dbReference>